<dbReference type="PROSITE" id="PS51387">
    <property type="entry name" value="FAD_PCMH"/>
    <property type="match status" value="1"/>
</dbReference>
<dbReference type="EMBL" id="LYBW01000056">
    <property type="protein sequence ID" value="ODR91403.1"/>
    <property type="molecule type" value="Genomic_DNA"/>
</dbReference>
<dbReference type="SMART" id="SM01092">
    <property type="entry name" value="CO_deh_flav_C"/>
    <property type="match status" value="1"/>
</dbReference>
<dbReference type="Pfam" id="PF00941">
    <property type="entry name" value="FAD_binding_5"/>
    <property type="match status" value="1"/>
</dbReference>
<dbReference type="Gene3D" id="3.30.465.10">
    <property type="match status" value="2"/>
</dbReference>
<dbReference type="PANTHER" id="PTHR42659">
    <property type="entry name" value="XANTHINE DEHYDROGENASE SUBUNIT C-RELATED"/>
    <property type="match status" value="1"/>
</dbReference>
<gene>
    <name evidence="3" type="ORF">A8M32_11485</name>
</gene>
<accession>A0A1E3VCT9</accession>
<keyword evidence="2" id="KW-0274">FAD</keyword>
<evidence type="ECO:0000256" key="1">
    <source>
        <dbReference type="ARBA" id="ARBA00022630"/>
    </source>
</evidence>
<dbReference type="InterPro" id="IPR036683">
    <property type="entry name" value="CO_DH_flav_C_dom_sf"/>
</dbReference>
<evidence type="ECO:0000313" key="4">
    <source>
        <dbReference type="Proteomes" id="UP000094342"/>
    </source>
</evidence>
<dbReference type="Pfam" id="PF03450">
    <property type="entry name" value="CO_deh_flav_C"/>
    <property type="match status" value="1"/>
</dbReference>
<dbReference type="RefSeq" id="WP_069458510.1">
    <property type="nucleotide sequence ID" value="NZ_CP034909.1"/>
</dbReference>
<dbReference type="InterPro" id="IPR002346">
    <property type="entry name" value="Mopterin_DH_FAD-bd"/>
</dbReference>
<dbReference type="InterPro" id="IPR036318">
    <property type="entry name" value="FAD-bd_PCMH-like_sf"/>
</dbReference>
<keyword evidence="1" id="KW-0285">Flavoprotein</keyword>
<comment type="caution">
    <text evidence="3">The sequence shown here is derived from an EMBL/GenBank/DDBJ whole genome shotgun (WGS) entry which is preliminary data.</text>
</comment>
<dbReference type="STRING" id="1752398.A8M32_11485"/>
<keyword evidence="4" id="KW-1185">Reference proteome</keyword>
<dbReference type="AlphaFoldDB" id="A0A1E3VCT9"/>
<name>A0A1E3VCT9_9HYPH</name>
<dbReference type="GO" id="GO:0016491">
    <property type="term" value="F:oxidoreductase activity"/>
    <property type="evidence" value="ECO:0007669"/>
    <property type="project" value="InterPro"/>
</dbReference>
<dbReference type="GO" id="GO:0071949">
    <property type="term" value="F:FAD binding"/>
    <property type="evidence" value="ECO:0007669"/>
    <property type="project" value="InterPro"/>
</dbReference>
<dbReference type="SUPFAM" id="SSF55447">
    <property type="entry name" value="CO dehydrogenase flavoprotein C-terminal domain-like"/>
    <property type="match status" value="1"/>
</dbReference>
<evidence type="ECO:0000256" key="2">
    <source>
        <dbReference type="ARBA" id="ARBA00022827"/>
    </source>
</evidence>
<dbReference type="Proteomes" id="UP000094342">
    <property type="component" value="Unassembled WGS sequence"/>
</dbReference>
<protein>
    <submittedName>
        <fullName evidence="3">FAD-binding molybdopterin dehydrogenase</fullName>
    </submittedName>
</protein>
<dbReference type="InterPro" id="IPR051312">
    <property type="entry name" value="Diverse_Substr_Oxidored"/>
</dbReference>
<dbReference type="InterPro" id="IPR016167">
    <property type="entry name" value="FAD-bd_PCMH_sub1"/>
</dbReference>
<evidence type="ECO:0000313" key="3">
    <source>
        <dbReference type="EMBL" id="ODR91403.1"/>
    </source>
</evidence>
<dbReference type="OrthoDB" id="9814706at2"/>
<dbReference type="Gene3D" id="3.30.390.50">
    <property type="entry name" value="CO dehydrogenase flavoprotein, C-terminal domain"/>
    <property type="match status" value="1"/>
</dbReference>
<reference evidence="4" key="1">
    <citation type="submission" date="2016-05" db="EMBL/GenBank/DDBJ databases">
        <authorList>
            <person name="Li Y."/>
        </authorList>
    </citation>
    <scope>NUCLEOTIDE SEQUENCE [LARGE SCALE GENOMIC DNA]</scope>
    <source>
        <strain evidence="4">YIC4027</strain>
    </source>
</reference>
<dbReference type="InterPro" id="IPR016169">
    <property type="entry name" value="FAD-bd_PCMH_sub2"/>
</dbReference>
<organism evidence="3 4">
    <name type="scientific">Sinorhizobium alkalisoli</name>
    <dbReference type="NCBI Taxonomy" id="1752398"/>
    <lineage>
        <taxon>Bacteria</taxon>
        <taxon>Pseudomonadati</taxon>
        <taxon>Pseudomonadota</taxon>
        <taxon>Alphaproteobacteria</taxon>
        <taxon>Hyphomicrobiales</taxon>
        <taxon>Rhizobiaceae</taxon>
        <taxon>Sinorhizobium/Ensifer group</taxon>
        <taxon>Sinorhizobium</taxon>
    </lineage>
</organism>
<dbReference type="SUPFAM" id="SSF56176">
    <property type="entry name" value="FAD-binding/transporter-associated domain-like"/>
    <property type="match status" value="1"/>
</dbReference>
<dbReference type="PANTHER" id="PTHR42659:SF9">
    <property type="entry name" value="XANTHINE DEHYDROGENASE FAD-BINDING SUBUNIT XDHB-RELATED"/>
    <property type="match status" value="1"/>
</dbReference>
<proteinExistence type="predicted"/>
<sequence>MFPFTLEKPRSTEDAIAAAASGARFIAGGTTLIDLMREEVERPDRLIDINSLPFGGIRVEGADLVIGALACMAEVAADPNVQRLQPLIAESLIEGASPQLRNMASMGGNLLQRVRCPYFRMLDAGCNKRTPGSGCAAIDGLNSGHAILGTSDHCVATHPSDVAVALVALDATLRVKGPQGERSFTVEELFRLPGDTPHLENTLLPGELIVEIRVPGGPHSRRARYLKVRDRASYEFALVSAAAALSIEAGVIREVRLAVGGVGTRPWRLRDCEAALVGKRPERGAFEEAAQIARQGARPLRHNQFKVELLPRTIVRALELAGEVA</sequence>
<dbReference type="InterPro" id="IPR005107">
    <property type="entry name" value="CO_DH_flav_C"/>
</dbReference>
<dbReference type="InterPro" id="IPR016166">
    <property type="entry name" value="FAD-bd_PCMH"/>
</dbReference>
<dbReference type="Gene3D" id="3.30.43.10">
    <property type="entry name" value="Uridine Diphospho-n-acetylenolpyruvylglucosamine Reductase, domain 2"/>
    <property type="match status" value="1"/>
</dbReference>